<evidence type="ECO:0000256" key="1">
    <source>
        <dbReference type="ARBA" id="ARBA00004162"/>
    </source>
</evidence>
<evidence type="ECO:0000256" key="5">
    <source>
        <dbReference type="ARBA" id="ARBA00022692"/>
    </source>
</evidence>
<evidence type="ECO:0000256" key="2">
    <source>
        <dbReference type="ARBA" id="ARBA00004389"/>
    </source>
</evidence>
<dbReference type="RefSeq" id="XP_029071062.1">
    <property type="nucleotide sequence ID" value="XM_029215229.1"/>
</dbReference>
<dbReference type="Proteomes" id="UP000308365">
    <property type="component" value="Unassembled WGS sequence"/>
</dbReference>
<evidence type="ECO:0000256" key="9">
    <source>
        <dbReference type="SAM" id="MobiDB-lite"/>
    </source>
</evidence>
<reference evidence="11" key="2">
    <citation type="journal article" date="2019" name="IScience">
        <title>Narwhal Genome Reveals Long-Term Low Genetic Diversity despite Current Large Abundance Size.</title>
        <authorList>
            <person name="Westbury M.V."/>
            <person name="Petersen B."/>
            <person name="Garde E."/>
            <person name="Heide-Jorgensen M.P."/>
            <person name="Lorenzen E.D."/>
        </authorList>
    </citation>
    <scope>NUCLEOTIDE SEQUENCE</scope>
    <source>
        <strain evidence="11">MVW</strain>
        <tissue evidence="11">Liver</tissue>
    </source>
</reference>
<dbReference type="CTD" id="56246"/>
<keyword evidence="14" id="KW-1185">Reference proteome</keyword>
<protein>
    <submittedName>
        <fullName evidence="12">Melanocortin 2 receptor accessory protein</fullName>
    </submittedName>
</protein>
<dbReference type="EMBL" id="RWIC01002027">
    <property type="protein sequence ID" value="TKC34164.1"/>
    <property type="molecule type" value="Genomic_DNA"/>
</dbReference>
<keyword evidence="7 10" id="KW-1133">Transmembrane helix</keyword>
<dbReference type="GO" id="GO:0031783">
    <property type="term" value="F:type 5 melanocortin receptor binding"/>
    <property type="evidence" value="ECO:0007669"/>
    <property type="project" value="TreeGrafter"/>
</dbReference>
<dbReference type="Pfam" id="PF15183">
    <property type="entry name" value="MRAP"/>
    <property type="match status" value="1"/>
</dbReference>
<organism evidence="11 13">
    <name type="scientific">Monodon monoceros</name>
    <name type="common">Narwhal</name>
    <name type="synonym">Ceratodon monodon</name>
    <dbReference type="NCBI Taxonomy" id="40151"/>
    <lineage>
        <taxon>Eukaryota</taxon>
        <taxon>Metazoa</taxon>
        <taxon>Chordata</taxon>
        <taxon>Craniata</taxon>
        <taxon>Vertebrata</taxon>
        <taxon>Euteleostomi</taxon>
        <taxon>Mammalia</taxon>
        <taxon>Eutheria</taxon>
        <taxon>Laurasiatheria</taxon>
        <taxon>Artiodactyla</taxon>
        <taxon>Whippomorpha</taxon>
        <taxon>Cetacea</taxon>
        <taxon>Odontoceti</taxon>
        <taxon>Monodontidae</taxon>
        <taxon>Monodon</taxon>
    </lineage>
</organism>
<evidence type="ECO:0000256" key="8">
    <source>
        <dbReference type="ARBA" id="ARBA00023136"/>
    </source>
</evidence>
<dbReference type="GO" id="GO:0106070">
    <property type="term" value="P:regulation of adenylate cyclase-activating G protein-coupled receptor signaling pathway"/>
    <property type="evidence" value="ECO:0007669"/>
    <property type="project" value="TreeGrafter"/>
</dbReference>
<keyword evidence="6" id="KW-0256">Endoplasmic reticulum</keyword>
<dbReference type="Proteomes" id="UP000694561">
    <property type="component" value="Unplaced"/>
</dbReference>
<keyword evidence="8 10" id="KW-0472">Membrane</keyword>
<evidence type="ECO:0000313" key="11">
    <source>
        <dbReference type="EMBL" id="TKC34164.1"/>
    </source>
</evidence>
<evidence type="ECO:0000256" key="3">
    <source>
        <dbReference type="ARBA" id="ARBA00010063"/>
    </source>
</evidence>
<dbReference type="InterPro" id="IPR028111">
    <property type="entry name" value="MRAP"/>
</dbReference>
<name>A0A4U1EDJ7_MONMO</name>
<accession>A0A4U1EDJ7</accession>
<dbReference type="GO" id="GO:0031781">
    <property type="term" value="F:type 3 melanocortin receptor binding"/>
    <property type="evidence" value="ECO:0007669"/>
    <property type="project" value="TreeGrafter"/>
</dbReference>
<dbReference type="PANTHER" id="PTHR28675:SF2">
    <property type="entry name" value="MELANOCORTIN-2 RECEPTOR ACCESSORY PROTEIN"/>
    <property type="match status" value="1"/>
</dbReference>
<sequence length="197" mass="21533">MANRTNASTAYDSYEYYLDYLDLIPVDEKKLKASKHSIVIAFWVSLAAFVVFLFLLLLSMSWPASPQTRKVRTGGGMWNNAQHHPTCPWSLGLNLPFCVWKQPQHHGAPQGTPLPLPSSVEEPGGRASGPVQQLQQESPSTSAPFHPPEPPCSLGTGPRWGPARYQPTSGTSSPVSLPCRQNLSTVEPTTQTRAIAE</sequence>
<reference evidence="13" key="1">
    <citation type="journal article" date="2019" name="IScience">
        <title>Narwhal Genome Reveals Long-Term Low Genetic Diversity despite Current Large Abundance Size.</title>
        <authorList>
            <person name="Westbury M.V."/>
            <person name="Petersen B."/>
            <person name="Garde E."/>
            <person name="Heide-Jorgensen M.P."/>
            <person name="Lorenzen E.D."/>
        </authorList>
    </citation>
    <scope>NUCLEOTIDE SEQUENCE [LARGE SCALE GENOMIC DNA]</scope>
</reference>
<keyword evidence="4" id="KW-1003">Cell membrane</keyword>
<feature type="compositionally biased region" description="Polar residues" evidence="9">
    <location>
        <begin position="166"/>
        <end position="197"/>
    </location>
</feature>
<evidence type="ECO:0000313" key="12">
    <source>
        <dbReference type="Ensembl" id="ENSMMNP00015002632.1"/>
    </source>
</evidence>
<reference evidence="12" key="3">
    <citation type="submission" date="2025-05" db="UniProtKB">
        <authorList>
            <consortium name="Ensembl"/>
        </authorList>
    </citation>
    <scope>IDENTIFICATION</scope>
</reference>
<evidence type="ECO:0000256" key="4">
    <source>
        <dbReference type="ARBA" id="ARBA00022475"/>
    </source>
</evidence>
<dbReference type="PANTHER" id="PTHR28675">
    <property type="entry name" value="MELANOCORTIN-2 RECEPTOR ACCESSORY PROTEIN 2"/>
    <property type="match status" value="1"/>
</dbReference>
<dbReference type="AlphaFoldDB" id="A0A4U1EDJ7"/>
<dbReference type="GO" id="GO:0031782">
    <property type="term" value="F:type 4 melanocortin receptor binding"/>
    <property type="evidence" value="ECO:0007669"/>
    <property type="project" value="TreeGrafter"/>
</dbReference>
<feature type="compositionally biased region" description="Polar residues" evidence="9">
    <location>
        <begin position="130"/>
        <end position="143"/>
    </location>
</feature>
<dbReference type="Ensembl" id="ENSMMNT00015002903.1">
    <property type="protein sequence ID" value="ENSMMNP00015002632.1"/>
    <property type="gene ID" value="ENSMMNG00015002016.1"/>
</dbReference>
<evidence type="ECO:0000256" key="10">
    <source>
        <dbReference type="SAM" id="Phobius"/>
    </source>
</evidence>
<dbReference type="GeneID" id="114891133"/>
<comment type="similarity">
    <text evidence="3">Belongs to the MRAP family.</text>
</comment>
<dbReference type="GO" id="GO:0072659">
    <property type="term" value="P:protein localization to plasma membrane"/>
    <property type="evidence" value="ECO:0007669"/>
    <property type="project" value="TreeGrafter"/>
</dbReference>
<evidence type="ECO:0000256" key="7">
    <source>
        <dbReference type="ARBA" id="ARBA00022989"/>
    </source>
</evidence>
<proteinExistence type="inferred from homology"/>
<dbReference type="GO" id="GO:0005789">
    <property type="term" value="C:endoplasmic reticulum membrane"/>
    <property type="evidence" value="ECO:0007669"/>
    <property type="project" value="UniProtKB-SubCell"/>
</dbReference>
<comment type="subcellular location">
    <subcellularLocation>
        <location evidence="1">Cell membrane</location>
        <topology evidence="1">Single-pass membrane protein</topology>
    </subcellularLocation>
    <subcellularLocation>
        <location evidence="2">Endoplasmic reticulum membrane</location>
        <topology evidence="2">Single-pass membrane protein</topology>
    </subcellularLocation>
</comment>
<feature type="transmembrane region" description="Helical" evidence="10">
    <location>
        <begin position="38"/>
        <end position="62"/>
    </location>
</feature>
<gene>
    <name evidence="12" type="primary">MRAP</name>
    <name evidence="11" type="ORF">EI555_007134</name>
</gene>
<dbReference type="GO" id="GO:0031780">
    <property type="term" value="F:corticotropin hormone receptor binding"/>
    <property type="evidence" value="ECO:0007669"/>
    <property type="project" value="TreeGrafter"/>
</dbReference>
<keyword evidence="5 10" id="KW-0812">Transmembrane</keyword>
<dbReference type="GO" id="GO:0030545">
    <property type="term" value="F:signaling receptor regulator activity"/>
    <property type="evidence" value="ECO:0007669"/>
    <property type="project" value="TreeGrafter"/>
</dbReference>
<evidence type="ECO:0000313" key="14">
    <source>
        <dbReference type="Proteomes" id="UP000694561"/>
    </source>
</evidence>
<dbReference type="OrthoDB" id="9946598at2759"/>
<dbReference type="GO" id="GO:0005886">
    <property type="term" value="C:plasma membrane"/>
    <property type="evidence" value="ECO:0007669"/>
    <property type="project" value="UniProtKB-SubCell"/>
</dbReference>
<feature type="region of interest" description="Disordered" evidence="9">
    <location>
        <begin position="106"/>
        <end position="197"/>
    </location>
</feature>
<evidence type="ECO:0000256" key="6">
    <source>
        <dbReference type="ARBA" id="ARBA00022824"/>
    </source>
</evidence>
<dbReference type="GO" id="GO:0070996">
    <property type="term" value="F:type 1 melanocortin receptor binding"/>
    <property type="evidence" value="ECO:0007669"/>
    <property type="project" value="TreeGrafter"/>
</dbReference>
<evidence type="ECO:0000313" key="13">
    <source>
        <dbReference type="Proteomes" id="UP000308365"/>
    </source>
</evidence>
<dbReference type="GeneTree" id="ENSGT00650000093475"/>